<accession>S0KGK9</accession>
<dbReference type="AlphaFoldDB" id="S0KGK9"/>
<dbReference type="EMBL" id="AHYR01000013">
    <property type="protein sequence ID" value="EOT38276.1"/>
    <property type="molecule type" value="Genomic_DNA"/>
</dbReference>
<reference evidence="1 2" key="1">
    <citation type="submission" date="2013-03" db="EMBL/GenBank/DDBJ databases">
        <title>The Genome Sequence of Enterococcus dispar ATCC_51266 (Illumina only assembly).</title>
        <authorList>
            <consortium name="The Broad Institute Genomics Platform"/>
            <consortium name="The Broad Institute Genome Sequencing Center for Infectious Disease"/>
            <person name="Earl A."/>
            <person name="Russ C."/>
            <person name="Gilmore M."/>
            <person name="Surin D."/>
            <person name="Walker B."/>
            <person name="Young S."/>
            <person name="Zeng Q."/>
            <person name="Gargeya S."/>
            <person name="Fitzgerald M."/>
            <person name="Haas B."/>
            <person name="Abouelleil A."/>
            <person name="Allen A.W."/>
            <person name="Alvarado L."/>
            <person name="Arachchi H.M."/>
            <person name="Berlin A.M."/>
            <person name="Chapman S.B."/>
            <person name="Gainer-Dewar J."/>
            <person name="Goldberg J."/>
            <person name="Griggs A."/>
            <person name="Gujja S."/>
            <person name="Hansen M."/>
            <person name="Howarth C."/>
            <person name="Imamovic A."/>
            <person name="Ireland A."/>
            <person name="Larimer J."/>
            <person name="McCowan C."/>
            <person name="Murphy C."/>
            <person name="Pearson M."/>
            <person name="Poon T.W."/>
            <person name="Priest M."/>
            <person name="Roberts A."/>
            <person name="Saif S."/>
            <person name="Shea T."/>
            <person name="Sisk P."/>
            <person name="Sykes S."/>
            <person name="Wortman J."/>
            <person name="Nusbaum C."/>
            <person name="Birren B."/>
        </authorList>
    </citation>
    <scope>NUCLEOTIDE SEQUENCE [LARGE SCALE GENOMIC DNA]</scope>
    <source>
        <strain evidence="1 2">ATCC 51266</strain>
    </source>
</reference>
<comment type="caution">
    <text evidence="1">The sequence shown here is derived from an EMBL/GenBank/DDBJ whole genome shotgun (WGS) entry which is preliminary data.</text>
</comment>
<evidence type="ECO:0000313" key="1">
    <source>
        <dbReference type="EMBL" id="EOT38276.1"/>
    </source>
</evidence>
<dbReference type="PATRIC" id="fig|1139219.3.peg.2486"/>
<proteinExistence type="predicted"/>
<name>S0KGK9_9ENTE</name>
<dbReference type="HOGENOM" id="CLU_3343256_0_0_9"/>
<keyword evidence="2" id="KW-1185">Reference proteome</keyword>
<gene>
    <name evidence="1" type="ORF">OMK_02544</name>
</gene>
<organism evidence="1 2">
    <name type="scientific">Enterococcus dispar ATCC 51266</name>
    <dbReference type="NCBI Taxonomy" id="1139219"/>
    <lineage>
        <taxon>Bacteria</taxon>
        <taxon>Bacillati</taxon>
        <taxon>Bacillota</taxon>
        <taxon>Bacilli</taxon>
        <taxon>Lactobacillales</taxon>
        <taxon>Enterococcaceae</taxon>
        <taxon>Enterococcus</taxon>
    </lineage>
</organism>
<evidence type="ECO:0000313" key="2">
    <source>
        <dbReference type="Proteomes" id="UP000014127"/>
    </source>
</evidence>
<protein>
    <submittedName>
        <fullName evidence="1">Uncharacterized protein</fullName>
    </submittedName>
</protein>
<sequence length="37" mass="4409">MPKKYDLIDKRFGKLVVKEEGNATKQGQMWEKETIRL</sequence>
<dbReference type="Proteomes" id="UP000014127">
    <property type="component" value="Unassembled WGS sequence"/>
</dbReference>